<feature type="transmembrane region" description="Helical" evidence="10">
    <location>
        <begin position="122"/>
        <end position="144"/>
    </location>
</feature>
<evidence type="ECO:0000313" key="12">
    <source>
        <dbReference type="EMBL" id="SFE08285.1"/>
    </source>
</evidence>
<comment type="subcellular location">
    <subcellularLocation>
        <location evidence="1 10">Cell membrane</location>
        <topology evidence="1 10">Multi-pass membrane protein</topology>
    </subcellularLocation>
</comment>
<sequence>MLLFSFYTLIFSTMLEHVTFYLGMVLVMLLLIILAQKIKVAYPVLLVVAGLGISFVPGVPVLNMDPELIFIIFLPPLLYEAAWAVSWKELWKWRRIILSFAFLVVFVTALSTALIARHFIPGFTLALGFLLGGIVSPPDAISAAAIMKFVKVPKRISSILEGESLLNDASSLIIFQFALIAVSTGTFDVQNASINFLWMLIGGVGIGLLVGWLFMKTHKLLPTNVNIDMALSILTPYAMYIAAEEAHSSGVLAVVSGGLLMSYHRFSFLSGRSRIRGYNFWESTSFILNGLVFILIGLDLPEIVAGLGHTSIGEAIGYGVLITVSLIVVRILSCYGAVITTLVMRNFITVADSTNPGWTTPLFLGWTGMRGVVSLAAALSIPIHMGNGAAFPQRNLILFITFVVILLTLVVQGLTLPAIIKKFAFEERDYVKPEEKVDAFIEKELATLALQYMRENLSEAELTQPIYKKLIDHNSRQLSGDEAFTLSEPVKDLYQHILDRQRQWLVDKNRSVMTLDEDIVRKHLYYLDHEEERLFLR</sequence>
<dbReference type="GO" id="GO:0015385">
    <property type="term" value="F:sodium:proton antiporter activity"/>
    <property type="evidence" value="ECO:0007669"/>
    <property type="project" value="InterPro"/>
</dbReference>
<dbReference type="PANTHER" id="PTHR10110">
    <property type="entry name" value="SODIUM/HYDROGEN EXCHANGER"/>
    <property type="match status" value="1"/>
</dbReference>
<dbReference type="Pfam" id="PF00999">
    <property type="entry name" value="Na_H_Exchanger"/>
    <property type="match status" value="1"/>
</dbReference>
<evidence type="ECO:0000256" key="6">
    <source>
        <dbReference type="ARBA" id="ARBA00023053"/>
    </source>
</evidence>
<evidence type="ECO:0000256" key="2">
    <source>
        <dbReference type="ARBA" id="ARBA00022448"/>
    </source>
</evidence>
<feature type="domain" description="Cation/H+ exchanger transmembrane" evidence="11">
    <location>
        <begin position="26"/>
        <end position="422"/>
    </location>
</feature>
<feature type="transmembrane region" description="Helical" evidence="10">
    <location>
        <begin position="196"/>
        <end position="215"/>
    </location>
</feature>
<keyword evidence="7 10" id="KW-0406">Ion transport</keyword>
<evidence type="ECO:0000256" key="5">
    <source>
        <dbReference type="ARBA" id="ARBA00022989"/>
    </source>
</evidence>
<dbReference type="InterPro" id="IPR004705">
    <property type="entry name" value="Cation/H_exchanger_CPA1_bac"/>
</dbReference>
<keyword evidence="4 10" id="KW-0812">Transmembrane</keyword>
<feature type="transmembrane region" description="Helical" evidence="10">
    <location>
        <begin position="318"/>
        <end position="343"/>
    </location>
</feature>
<dbReference type="GO" id="GO:0051453">
    <property type="term" value="P:regulation of intracellular pH"/>
    <property type="evidence" value="ECO:0007669"/>
    <property type="project" value="TreeGrafter"/>
</dbReference>
<keyword evidence="13" id="KW-1185">Reference proteome</keyword>
<dbReference type="InterPro" id="IPR006153">
    <property type="entry name" value="Cation/H_exchanger_TM"/>
</dbReference>
<evidence type="ECO:0000256" key="4">
    <source>
        <dbReference type="ARBA" id="ARBA00022692"/>
    </source>
</evidence>
<evidence type="ECO:0000256" key="1">
    <source>
        <dbReference type="ARBA" id="ARBA00004651"/>
    </source>
</evidence>
<dbReference type="NCBIfam" id="TIGR00831">
    <property type="entry name" value="a_cpa1"/>
    <property type="match status" value="1"/>
</dbReference>
<accession>A0A1I1XLR4</accession>
<keyword evidence="6 10" id="KW-0915">Sodium</keyword>
<dbReference type="Proteomes" id="UP000198598">
    <property type="component" value="Unassembled WGS sequence"/>
</dbReference>
<keyword evidence="10" id="KW-0050">Antiport</keyword>
<evidence type="ECO:0000256" key="10">
    <source>
        <dbReference type="RuleBase" id="RU366002"/>
    </source>
</evidence>
<dbReference type="GO" id="GO:0098719">
    <property type="term" value="P:sodium ion import across plasma membrane"/>
    <property type="evidence" value="ECO:0007669"/>
    <property type="project" value="TreeGrafter"/>
</dbReference>
<dbReference type="PANTHER" id="PTHR10110:SF86">
    <property type="entry name" value="SODIUM_HYDROGEN EXCHANGER 7"/>
    <property type="match status" value="1"/>
</dbReference>
<reference evidence="12 13" key="1">
    <citation type="submission" date="2016-10" db="EMBL/GenBank/DDBJ databases">
        <authorList>
            <person name="de Groot N.N."/>
        </authorList>
    </citation>
    <scope>NUCLEOTIDE SEQUENCE [LARGE SCALE GENOMIC DNA]</scope>
    <source>
        <strain evidence="12 13">DSM 26130</strain>
    </source>
</reference>
<protein>
    <submittedName>
        <fullName evidence="12">Sodium/proton antiporter, CPA1 family</fullName>
    </submittedName>
</protein>
<dbReference type="Gene3D" id="6.10.140.1330">
    <property type="match status" value="1"/>
</dbReference>
<dbReference type="GO" id="GO:0005886">
    <property type="term" value="C:plasma membrane"/>
    <property type="evidence" value="ECO:0007669"/>
    <property type="project" value="UniProtKB-SubCell"/>
</dbReference>
<keyword evidence="9 10" id="KW-0739">Sodium transport</keyword>
<feature type="transmembrane region" description="Helical" evidence="10">
    <location>
        <begin position="68"/>
        <end position="85"/>
    </location>
</feature>
<comment type="similarity">
    <text evidence="10">Belongs to the monovalent cation:proton antiporter 1 (CPA1) transporter (TC 2.A.36) family.</text>
</comment>
<dbReference type="GO" id="GO:0015386">
    <property type="term" value="F:potassium:proton antiporter activity"/>
    <property type="evidence" value="ECO:0007669"/>
    <property type="project" value="TreeGrafter"/>
</dbReference>
<name>A0A1I1XLR4_9BACT</name>
<dbReference type="EMBL" id="FOLQ01000010">
    <property type="protein sequence ID" value="SFE08285.1"/>
    <property type="molecule type" value="Genomic_DNA"/>
</dbReference>
<comment type="function">
    <text evidence="10">Na(+)/H(+) antiporter that extrudes sodium in exchange for external protons.</text>
</comment>
<evidence type="ECO:0000256" key="3">
    <source>
        <dbReference type="ARBA" id="ARBA00022475"/>
    </source>
</evidence>
<feature type="transmembrane region" description="Helical" evidence="10">
    <location>
        <begin position="6"/>
        <end position="33"/>
    </location>
</feature>
<feature type="transmembrane region" description="Helical" evidence="10">
    <location>
        <begin position="363"/>
        <end position="384"/>
    </location>
</feature>
<keyword evidence="8 10" id="KW-0472">Membrane</keyword>
<proteinExistence type="inferred from homology"/>
<evidence type="ECO:0000256" key="8">
    <source>
        <dbReference type="ARBA" id="ARBA00023136"/>
    </source>
</evidence>
<dbReference type="InterPro" id="IPR018422">
    <property type="entry name" value="Cation/H_exchanger_CPA1"/>
</dbReference>
<dbReference type="STRING" id="662367.SAMN05216167_11047"/>
<keyword evidence="3 10" id="KW-1003">Cell membrane</keyword>
<dbReference type="AlphaFoldDB" id="A0A1I1XLR4"/>
<feature type="transmembrane region" description="Helical" evidence="10">
    <location>
        <begin position="97"/>
        <end position="116"/>
    </location>
</feature>
<keyword evidence="2 10" id="KW-0813">Transport</keyword>
<evidence type="ECO:0000313" key="13">
    <source>
        <dbReference type="Proteomes" id="UP000198598"/>
    </source>
</evidence>
<feature type="transmembrane region" description="Helical" evidence="10">
    <location>
        <begin position="165"/>
        <end position="184"/>
    </location>
</feature>
<evidence type="ECO:0000259" key="11">
    <source>
        <dbReference type="Pfam" id="PF00999"/>
    </source>
</evidence>
<organism evidence="12 13">
    <name type="scientific">Spirosoma endophyticum</name>
    <dbReference type="NCBI Taxonomy" id="662367"/>
    <lineage>
        <taxon>Bacteria</taxon>
        <taxon>Pseudomonadati</taxon>
        <taxon>Bacteroidota</taxon>
        <taxon>Cytophagia</taxon>
        <taxon>Cytophagales</taxon>
        <taxon>Cytophagaceae</taxon>
        <taxon>Spirosoma</taxon>
    </lineage>
</organism>
<feature type="transmembrane region" description="Helical" evidence="10">
    <location>
        <begin position="278"/>
        <end position="298"/>
    </location>
</feature>
<feature type="transmembrane region" description="Helical" evidence="10">
    <location>
        <begin position="40"/>
        <end position="62"/>
    </location>
</feature>
<evidence type="ECO:0000256" key="9">
    <source>
        <dbReference type="ARBA" id="ARBA00023201"/>
    </source>
</evidence>
<keyword evidence="5 10" id="KW-1133">Transmembrane helix</keyword>
<gene>
    <name evidence="12" type="ORF">SAMN05216167_11047</name>
</gene>
<evidence type="ECO:0000256" key="7">
    <source>
        <dbReference type="ARBA" id="ARBA00023065"/>
    </source>
</evidence>
<feature type="transmembrane region" description="Helical" evidence="10">
    <location>
        <begin position="396"/>
        <end position="420"/>
    </location>
</feature>